<dbReference type="AlphaFoldDB" id="A0AAN9FFV9"/>
<dbReference type="InterPro" id="IPR017853">
    <property type="entry name" value="GH"/>
</dbReference>
<organism evidence="7 8">
    <name type="scientific">Crotalaria pallida</name>
    <name type="common">Smooth rattlebox</name>
    <name type="synonym">Crotalaria striata</name>
    <dbReference type="NCBI Taxonomy" id="3830"/>
    <lineage>
        <taxon>Eukaryota</taxon>
        <taxon>Viridiplantae</taxon>
        <taxon>Streptophyta</taxon>
        <taxon>Embryophyta</taxon>
        <taxon>Tracheophyta</taxon>
        <taxon>Spermatophyta</taxon>
        <taxon>Magnoliopsida</taxon>
        <taxon>eudicotyledons</taxon>
        <taxon>Gunneridae</taxon>
        <taxon>Pentapetalae</taxon>
        <taxon>rosids</taxon>
        <taxon>fabids</taxon>
        <taxon>Fabales</taxon>
        <taxon>Fabaceae</taxon>
        <taxon>Papilionoideae</taxon>
        <taxon>50 kb inversion clade</taxon>
        <taxon>genistoids sensu lato</taxon>
        <taxon>core genistoids</taxon>
        <taxon>Crotalarieae</taxon>
        <taxon>Crotalaria</taxon>
    </lineage>
</organism>
<evidence type="ECO:0000256" key="4">
    <source>
        <dbReference type="RuleBase" id="RU361153"/>
    </source>
</evidence>
<dbReference type="SUPFAM" id="SSF51445">
    <property type="entry name" value="(Trans)glycosidases"/>
    <property type="match status" value="1"/>
</dbReference>
<gene>
    <name evidence="7" type="ORF">RIF29_15630</name>
</gene>
<dbReference type="GO" id="GO:0000272">
    <property type="term" value="P:polysaccharide catabolic process"/>
    <property type="evidence" value="ECO:0007669"/>
    <property type="project" value="InterPro"/>
</dbReference>
<evidence type="ECO:0000256" key="2">
    <source>
        <dbReference type="ARBA" id="ARBA00022801"/>
    </source>
</evidence>
<keyword evidence="3 4" id="KW-0326">Glycosidase</keyword>
<name>A0AAN9FFV9_CROPI</name>
<accession>A0AAN9FFV9</accession>
<dbReference type="InterPro" id="IPR035992">
    <property type="entry name" value="Ricin_B-like_lectins"/>
</dbReference>
<feature type="signal peptide" evidence="5">
    <location>
        <begin position="1"/>
        <end position="24"/>
    </location>
</feature>
<evidence type="ECO:0000256" key="5">
    <source>
        <dbReference type="SAM" id="SignalP"/>
    </source>
</evidence>
<dbReference type="SUPFAM" id="SSF50370">
    <property type="entry name" value="Ricin B-like lectins"/>
    <property type="match status" value="1"/>
</dbReference>
<evidence type="ECO:0000259" key="6">
    <source>
        <dbReference type="Pfam" id="PF00150"/>
    </source>
</evidence>
<reference evidence="7 8" key="1">
    <citation type="submission" date="2024-01" db="EMBL/GenBank/DDBJ databases">
        <title>The genomes of 5 underutilized Papilionoideae crops provide insights into root nodulation and disease resistanc.</title>
        <authorList>
            <person name="Yuan L."/>
        </authorList>
    </citation>
    <scope>NUCLEOTIDE SEQUENCE [LARGE SCALE GENOMIC DNA]</scope>
    <source>
        <strain evidence="7">ZHUSHIDOU_FW_LH</strain>
        <tissue evidence="7">Leaf</tissue>
    </source>
</reference>
<comment type="caution">
    <text evidence="7">The sequence shown here is derived from an EMBL/GenBank/DDBJ whole genome shotgun (WGS) entry which is preliminary data.</text>
</comment>
<proteinExistence type="inferred from homology"/>
<keyword evidence="5" id="KW-0732">Signal</keyword>
<dbReference type="EMBL" id="JAYWIO010000003">
    <property type="protein sequence ID" value="KAK7274536.1"/>
    <property type="molecule type" value="Genomic_DNA"/>
</dbReference>
<dbReference type="GO" id="GO:0004553">
    <property type="term" value="F:hydrolase activity, hydrolyzing O-glycosyl compounds"/>
    <property type="evidence" value="ECO:0007669"/>
    <property type="project" value="InterPro"/>
</dbReference>
<dbReference type="Gene3D" id="3.20.20.80">
    <property type="entry name" value="Glycosidases"/>
    <property type="match status" value="1"/>
</dbReference>
<keyword evidence="8" id="KW-1185">Reference proteome</keyword>
<dbReference type="Proteomes" id="UP001372338">
    <property type="component" value="Unassembled WGS sequence"/>
</dbReference>
<evidence type="ECO:0000256" key="1">
    <source>
        <dbReference type="ARBA" id="ARBA00005641"/>
    </source>
</evidence>
<comment type="similarity">
    <text evidence="1 4">Belongs to the glycosyl hydrolase 5 (cellulase A) family.</text>
</comment>
<evidence type="ECO:0000313" key="8">
    <source>
        <dbReference type="Proteomes" id="UP001372338"/>
    </source>
</evidence>
<dbReference type="Pfam" id="PF00150">
    <property type="entry name" value="Cellulase"/>
    <property type="match status" value="1"/>
</dbReference>
<dbReference type="PANTHER" id="PTHR31263">
    <property type="entry name" value="CELLULASE FAMILY PROTEIN (AFU_ORTHOLOGUE AFUA_5G14560)"/>
    <property type="match status" value="1"/>
</dbReference>
<keyword evidence="2 4" id="KW-0378">Hydrolase</keyword>
<sequence>MSSQSFFLILLVSIFALFASCSNAYPLSTHKRWIIDDSTGQRAKLVCGNWAGHLRPMMPEGLDKQPLKNIVSNLVKHKFNCVRLTYAIHMWTRYGHHNVSDTLATLDAPEVVEGIANNNPWVLNVTHINVFEAVINELGAQNVKVLYDNHVSKPKWCCNDDDDNGFFHDRYFDPQEWIQGLSLAAKHFAGNTAVVAQSLRNELHGPRQNVDDWYKYMSQAALAIHKENPNVLVVISGLNYDTELQFLKKRPLEIDLGNKMVFEVHLYSWSGIGTLKLGDIWTKQPLNRICAKSIKGLDYRAGFVTMGKNAAPLIFTEFGFDQSGGSVADNKFMTCLQTYLAGRDMDWGIWAFHGSYYVRGDNAQLDESFGVMDSNWSHLRNPNFADKFQLLQRKNQDPTSKNPGGYIMYHPLTGKCAQVNDKNELEVASCESQKRWNYVGSNILLDDTKKCLTAGGEGLSVAVSDDCQNQSSSWSPASLSRLHLATTDKDGHQLCLQKDSNSSSIVASQCICVEDDSLCLDDPRSQWFQLVAANV</sequence>
<dbReference type="InterPro" id="IPR001547">
    <property type="entry name" value="Glyco_hydro_5"/>
</dbReference>
<feature type="chain" id="PRO_5042859619" description="Glycoside hydrolase family 5 domain-containing protein" evidence="5">
    <location>
        <begin position="25"/>
        <end position="535"/>
    </location>
</feature>
<feature type="domain" description="Glycoside hydrolase family 5" evidence="6">
    <location>
        <begin position="66"/>
        <end position="352"/>
    </location>
</feature>
<protein>
    <recommendedName>
        <fullName evidence="6">Glycoside hydrolase family 5 domain-containing protein</fullName>
    </recommendedName>
</protein>
<dbReference type="PANTHER" id="PTHR31263:SF50">
    <property type="entry name" value="HYDROLYZING O-GLYCOSYL COMPOUNDS HYDROLASE"/>
    <property type="match status" value="1"/>
</dbReference>
<evidence type="ECO:0000313" key="7">
    <source>
        <dbReference type="EMBL" id="KAK7274536.1"/>
    </source>
</evidence>
<evidence type="ECO:0000256" key="3">
    <source>
        <dbReference type="ARBA" id="ARBA00023295"/>
    </source>
</evidence>